<evidence type="ECO:0000313" key="2">
    <source>
        <dbReference type="Proteomes" id="UP000019141"/>
    </source>
</evidence>
<dbReference type="Gene3D" id="2.60.120.430">
    <property type="entry name" value="Galactose-binding lectin"/>
    <property type="match status" value="1"/>
</dbReference>
<protein>
    <submittedName>
        <fullName evidence="1">Uncharacterized protein</fullName>
    </submittedName>
</protein>
<dbReference type="AlphaFoldDB" id="W4LHF0"/>
<evidence type="ECO:0000313" key="1">
    <source>
        <dbReference type="EMBL" id="ETW97150.1"/>
    </source>
</evidence>
<accession>W4LHF0</accession>
<dbReference type="EMBL" id="AZHW01000699">
    <property type="protein sequence ID" value="ETW97150.1"/>
    <property type="molecule type" value="Genomic_DNA"/>
</dbReference>
<dbReference type="Proteomes" id="UP000019141">
    <property type="component" value="Unassembled WGS sequence"/>
</dbReference>
<comment type="caution">
    <text evidence="1">The sequence shown here is derived from an EMBL/GenBank/DDBJ whole genome shotgun (WGS) entry which is preliminary data.</text>
</comment>
<reference evidence="1 2" key="1">
    <citation type="journal article" date="2014" name="Nature">
        <title>An environmental bacterial taxon with a large and distinct metabolic repertoire.</title>
        <authorList>
            <person name="Wilson M.C."/>
            <person name="Mori T."/>
            <person name="Ruckert C."/>
            <person name="Uria A.R."/>
            <person name="Helf M.J."/>
            <person name="Takada K."/>
            <person name="Gernert C."/>
            <person name="Steffens U.A."/>
            <person name="Heycke N."/>
            <person name="Schmitt S."/>
            <person name="Rinke C."/>
            <person name="Helfrich E.J."/>
            <person name="Brachmann A.O."/>
            <person name="Gurgui C."/>
            <person name="Wakimoto T."/>
            <person name="Kracht M."/>
            <person name="Crusemann M."/>
            <person name="Hentschel U."/>
            <person name="Abe I."/>
            <person name="Matsunaga S."/>
            <person name="Kalinowski J."/>
            <person name="Takeyama H."/>
            <person name="Piel J."/>
        </authorList>
    </citation>
    <scope>NUCLEOTIDE SEQUENCE [LARGE SCALE GENOMIC DNA]</scope>
    <source>
        <strain evidence="2">TSY1</strain>
    </source>
</reference>
<organism evidence="1 2">
    <name type="scientific">Entotheonella factor</name>
    <dbReference type="NCBI Taxonomy" id="1429438"/>
    <lineage>
        <taxon>Bacteria</taxon>
        <taxon>Pseudomonadati</taxon>
        <taxon>Nitrospinota/Tectimicrobiota group</taxon>
        <taxon>Candidatus Tectimicrobiota</taxon>
        <taxon>Candidatus Entotheonellia</taxon>
        <taxon>Candidatus Entotheonellales</taxon>
        <taxon>Candidatus Entotheonellaceae</taxon>
        <taxon>Candidatus Entotheonella</taxon>
    </lineage>
</organism>
<gene>
    <name evidence="1" type="ORF">ETSY1_23840</name>
</gene>
<name>W4LHF0_ENTF1</name>
<keyword evidence="2" id="KW-1185">Reference proteome</keyword>
<dbReference type="HOGENOM" id="CLU_1228072_0_0_7"/>
<proteinExistence type="predicted"/>
<sequence length="225" mass="24343">MIPLEGAASWDCDATDLIVNEGDLIFTGAGESNESTALGIFSEIPPRLLPDVDACIGNFFGEGATYDEFVTDTDEKQEGAFSLRSTVSVDASQEQFAGWFVSWEICDLAGDNSIVRDMSLFENGRMLLWVKTPIDLEVGIRSGNVSPGFETSKIRLSDINPLVIDDNWHLVCVPLSPFRGVAPNADFTQIKVFFVIASNVATGGTGGLPATFWVDHVRWEAGGCP</sequence>